<evidence type="ECO:0000313" key="2">
    <source>
        <dbReference type="Proteomes" id="UP000696280"/>
    </source>
</evidence>
<name>A0A9N9L671_9HELO</name>
<gene>
    <name evidence="1" type="ORF">HYFRA_00002648</name>
</gene>
<sequence length="201" mass="22753">MATPIHKTIDVHNDLRLRALLAALDRSPNQAPVLRLWGHSIIPSFFPTSEGFATYFKMPHSKKSLIRSAEVFGVRRALCGAEDPSVFVQKEILVLVCKPPALDTPENWSCENEELVPYMLPLPYSGSEQGPPAEYVAIAIGRRIQFFRWRAGEKVKLKRMDKEPLDIFSDEDAGMVARRLNGIKDRTWDYEKWKPVSGDGS</sequence>
<dbReference type="AlphaFoldDB" id="A0A9N9L671"/>
<dbReference type="EMBL" id="CAJVRL010000103">
    <property type="protein sequence ID" value="CAG8961105.1"/>
    <property type="molecule type" value="Genomic_DNA"/>
</dbReference>
<accession>A0A9N9L671</accession>
<protein>
    <submittedName>
        <fullName evidence="1">Uncharacterized protein</fullName>
    </submittedName>
</protein>
<keyword evidence="2" id="KW-1185">Reference proteome</keyword>
<comment type="caution">
    <text evidence="1">The sequence shown here is derived from an EMBL/GenBank/DDBJ whole genome shotgun (WGS) entry which is preliminary data.</text>
</comment>
<proteinExistence type="predicted"/>
<reference evidence="1" key="1">
    <citation type="submission" date="2021-07" db="EMBL/GenBank/DDBJ databases">
        <authorList>
            <person name="Durling M."/>
        </authorList>
    </citation>
    <scope>NUCLEOTIDE SEQUENCE</scope>
</reference>
<organism evidence="1 2">
    <name type="scientific">Hymenoscyphus fraxineus</name>
    <dbReference type="NCBI Taxonomy" id="746836"/>
    <lineage>
        <taxon>Eukaryota</taxon>
        <taxon>Fungi</taxon>
        <taxon>Dikarya</taxon>
        <taxon>Ascomycota</taxon>
        <taxon>Pezizomycotina</taxon>
        <taxon>Leotiomycetes</taxon>
        <taxon>Helotiales</taxon>
        <taxon>Helotiaceae</taxon>
        <taxon>Hymenoscyphus</taxon>
    </lineage>
</organism>
<dbReference type="Proteomes" id="UP000696280">
    <property type="component" value="Unassembled WGS sequence"/>
</dbReference>
<dbReference type="OrthoDB" id="4499616at2759"/>
<evidence type="ECO:0000313" key="1">
    <source>
        <dbReference type="EMBL" id="CAG8961105.1"/>
    </source>
</evidence>